<dbReference type="SMART" id="SM00409">
    <property type="entry name" value="IG"/>
    <property type="match status" value="3"/>
</dbReference>
<evidence type="ECO:0000256" key="2">
    <source>
        <dbReference type="ARBA" id="ARBA00023157"/>
    </source>
</evidence>
<protein>
    <recommendedName>
        <fullName evidence="6">Ig-like domain-containing protein</fullName>
    </recommendedName>
</protein>
<dbReference type="InterPro" id="IPR007110">
    <property type="entry name" value="Ig-like_dom"/>
</dbReference>
<evidence type="ECO:0000256" key="4">
    <source>
        <dbReference type="ARBA" id="ARBA00023319"/>
    </source>
</evidence>
<keyword evidence="3" id="KW-0325">Glycoprotein</keyword>
<dbReference type="Pfam" id="PF13895">
    <property type="entry name" value="Ig_2"/>
    <property type="match status" value="1"/>
</dbReference>
<dbReference type="InterPro" id="IPR052598">
    <property type="entry name" value="IgSF_CEA-related"/>
</dbReference>
<dbReference type="Pfam" id="PF07679">
    <property type="entry name" value="I-set"/>
    <property type="match status" value="1"/>
</dbReference>
<dbReference type="Proteomes" id="UP000314982">
    <property type="component" value="Unassembled WGS sequence"/>
</dbReference>
<dbReference type="InterPro" id="IPR003598">
    <property type="entry name" value="Ig_sub2"/>
</dbReference>
<reference evidence="7" key="3">
    <citation type="submission" date="2025-09" db="UniProtKB">
        <authorList>
            <consortium name="Ensembl"/>
        </authorList>
    </citation>
    <scope>IDENTIFICATION</scope>
</reference>
<evidence type="ECO:0000259" key="6">
    <source>
        <dbReference type="PROSITE" id="PS50835"/>
    </source>
</evidence>
<dbReference type="STRING" id="62062.ENSHHUP00000030677"/>
<feature type="transmembrane region" description="Helical" evidence="5">
    <location>
        <begin position="292"/>
        <end position="315"/>
    </location>
</feature>
<evidence type="ECO:0000313" key="8">
    <source>
        <dbReference type="Proteomes" id="UP000314982"/>
    </source>
</evidence>
<accession>A0A4W5LXC1</accession>
<evidence type="ECO:0000256" key="3">
    <source>
        <dbReference type="ARBA" id="ARBA00023180"/>
    </source>
</evidence>
<dbReference type="SUPFAM" id="SSF48726">
    <property type="entry name" value="Immunoglobulin"/>
    <property type="match status" value="3"/>
</dbReference>
<reference evidence="7" key="2">
    <citation type="submission" date="2025-08" db="UniProtKB">
        <authorList>
            <consortium name="Ensembl"/>
        </authorList>
    </citation>
    <scope>IDENTIFICATION</scope>
</reference>
<dbReference type="AlphaFoldDB" id="A0A4W5LXC1"/>
<keyword evidence="4" id="KW-0393">Immunoglobulin domain</keyword>
<dbReference type="InterPro" id="IPR036179">
    <property type="entry name" value="Ig-like_dom_sf"/>
</dbReference>
<dbReference type="Ensembl" id="ENSHHUT00000031951.1">
    <property type="protein sequence ID" value="ENSHHUP00000030677.1"/>
    <property type="gene ID" value="ENSHHUG00000019530.1"/>
</dbReference>
<keyword evidence="8" id="KW-1185">Reference proteome</keyword>
<keyword evidence="1" id="KW-0732">Signal</keyword>
<dbReference type="CDD" id="cd00096">
    <property type="entry name" value="Ig"/>
    <property type="match status" value="1"/>
</dbReference>
<keyword evidence="2" id="KW-1015">Disulfide bond</keyword>
<keyword evidence="5" id="KW-0472">Membrane</keyword>
<dbReference type="InterPro" id="IPR003599">
    <property type="entry name" value="Ig_sub"/>
</dbReference>
<dbReference type="InterPro" id="IPR013098">
    <property type="entry name" value="Ig_I-set"/>
</dbReference>
<dbReference type="GeneTree" id="ENSGT01100000263479"/>
<feature type="domain" description="Ig-like" evidence="6">
    <location>
        <begin position="106"/>
        <end position="200"/>
    </location>
</feature>
<name>A0A4W5LXC1_9TELE</name>
<keyword evidence="5" id="KW-1133">Transmembrane helix</keyword>
<dbReference type="Gene3D" id="2.60.40.10">
    <property type="entry name" value="Immunoglobulins"/>
    <property type="match status" value="3"/>
</dbReference>
<feature type="domain" description="Ig-like" evidence="6">
    <location>
        <begin position="203"/>
        <end position="284"/>
    </location>
</feature>
<dbReference type="PANTHER" id="PTHR44337:SF16">
    <property type="entry name" value="CARCINOEMBRYONIC ANTIGEN-RELATED CELL ADHESION MOLECULE 20-LIKE-RELATED"/>
    <property type="match status" value="1"/>
</dbReference>
<reference evidence="8" key="1">
    <citation type="submission" date="2018-06" db="EMBL/GenBank/DDBJ databases">
        <title>Genome assembly of Danube salmon.</title>
        <authorList>
            <person name="Macqueen D.J."/>
            <person name="Gundappa M.K."/>
        </authorList>
    </citation>
    <scope>NUCLEOTIDE SEQUENCE [LARGE SCALE GENOMIC DNA]</scope>
</reference>
<evidence type="ECO:0000313" key="7">
    <source>
        <dbReference type="Ensembl" id="ENSHHUP00000030677.1"/>
    </source>
</evidence>
<evidence type="ECO:0000256" key="5">
    <source>
        <dbReference type="SAM" id="Phobius"/>
    </source>
</evidence>
<dbReference type="InterPro" id="IPR013783">
    <property type="entry name" value="Ig-like_fold"/>
</dbReference>
<dbReference type="PROSITE" id="PS50835">
    <property type="entry name" value="IG_LIKE"/>
    <property type="match status" value="2"/>
</dbReference>
<dbReference type="SMART" id="SM00408">
    <property type="entry name" value="IGc2"/>
    <property type="match status" value="2"/>
</dbReference>
<dbReference type="PANTHER" id="PTHR44337">
    <property type="entry name" value="CARCINOEMBRYONIC ANTIGEN-RELATED CELL ADHESION MOLECULE 8"/>
    <property type="match status" value="1"/>
</dbReference>
<organism evidence="7 8">
    <name type="scientific">Hucho hucho</name>
    <name type="common">huchen</name>
    <dbReference type="NCBI Taxonomy" id="62062"/>
    <lineage>
        <taxon>Eukaryota</taxon>
        <taxon>Metazoa</taxon>
        <taxon>Chordata</taxon>
        <taxon>Craniata</taxon>
        <taxon>Vertebrata</taxon>
        <taxon>Euteleostomi</taxon>
        <taxon>Actinopterygii</taxon>
        <taxon>Neopterygii</taxon>
        <taxon>Teleostei</taxon>
        <taxon>Protacanthopterygii</taxon>
        <taxon>Salmoniformes</taxon>
        <taxon>Salmonidae</taxon>
        <taxon>Salmoninae</taxon>
        <taxon>Hucho</taxon>
    </lineage>
</organism>
<keyword evidence="5" id="KW-0812">Transmembrane</keyword>
<proteinExistence type="predicted"/>
<sequence length="347" mass="37153">IFVPHIRFWCYLYCAGQDVLPPGPVNGTLGGNLIFKTTINPTTIRAISWTFGDPPVSIVDFLSTEGPVTGVGYVGRVSLDNSTGYLELRKLTLIDSGTYRVSLRKPGVLQVGSTSLIVYGEFQVLHGSYVTLTCDAAGSIITREWMKDGQLLSAGGNIIISEDKRVLSINPVKRTDTGEYRCRVSNPISTANAEHGLIVNYGPDGMEIMGPSEIEVGQKFTLTCSADSIPTSSFTWMLNGTEIPGHPHGFTKEKSEYSDSGDYICTATNDVTGNKITSLVHKLSVKGLSAGAIAGIVIGVLLVVGVGVGVDINIVNVCKLKKNKKTFNFKSVFPITAGNGKQALFSH</sequence>
<evidence type="ECO:0000256" key="1">
    <source>
        <dbReference type="ARBA" id="ARBA00022729"/>
    </source>
</evidence>